<evidence type="ECO:0000313" key="1">
    <source>
        <dbReference type="EMBL" id="KAG5596808.1"/>
    </source>
</evidence>
<keyword evidence="2" id="KW-1185">Reference proteome</keyword>
<dbReference type="AlphaFoldDB" id="A0A9J5YB72"/>
<proteinExistence type="predicted"/>
<comment type="caution">
    <text evidence="1">The sequence shown here is derived from an EMBL/GenBank/DDBJ whole genome shotgun (WGS) entry which is preliminary data.</text>
</comment>
<reference evidence="1 2" key="1">
    <citation type="submission" date="2020-09" db="EMBL/GenBank/DDBJ databases">
        <title>De no assembly of potato wild relative species, Solanum commersonii.</title>
        <authorList>
            <person name="Cho K."/>
        </authorList>
    </citation>
    <scope>NUCLEOTIDE SEQUENCE [LARGE SCALE GENOMIC DNA]</scope>
    <source>
        <strain evidence="1">LZ3.2</strain>
        <tissue evidence="1">Leaf</tissue>
    </source>
</reference>
<gene>
    <name evidence="1" type="ORF">H5410_038040</name>
</gene>
<dbReference type="OrthoDB" id="1328746at2759"/>
<name>A0A9J5YB72_SOLCO</name>
<evidence type="ECO:0000313" key="2">
    <source>
        <dbReference type="Proteomes" id="UP000824120"/>
    </source>
</evidence>
<protein>
    <submittedName>
        <fullName evidence="1">Uncharacterized protein</fullName>
    </submittedName>
</protein>
<dbReference type="EMBL" id="JACXVP010000007">
    <property type="protein sequence ID" value="KAG5596808.1"/>
    <property type="molecule type" value="Genomic_DNA"/>
</dbReference>
<accession>A0A9J5YB72</accession>
<dbReference type="Proteomes" id="UP000824120">
    <property type="component" value="Chromosome 7"/>
</dbReference>
<sequence>MVFANQEVINTLKENQFATMINSIPENNLPLVNLNASVHEIPCRSLGEEEEPVTSPMHSKLSTAAPTFVPRSAKSVTLGQGLASTDNAAILSDQLVSSDVEKLTFLTPINTTKQLQVGGSSHLSPNRFDNLQDEDIFEEGEEEDVLDHYFANVARNADIFSRSTQ</sequence>
<organism evidence="1 2">
    <name type="scientific">Solanum commersonii</name>
    <name type="common">Commerson's wild potato</name>
    <name type="synonym">Commerson's nightshade</name>
    <dbReference type="NCBI Taxonomy" id="4109"/>
    <lineage>
        <taxon>Eukaryota</taxon>
        <taxon>Viridiplantae</taxon>
        <taxon>Streptophyta</taxon>
        <taxon>Embryophyta</taxon>
        <taxon>Tracheophyta</taxon>
        <taxon>Spermatophyta</taxon>
        <taxon>Magnoliopsida</taxon>
        <taxon>eudicotyledons</taxon>
        <taxon>Gunneridae</taxon>
        <taxon>Pentapetalae</taxon>
        <taxon>asterids</taxon>
        <taxon>lamiids</taxon>
        <taxon>Solanales</taxon>
        <taxon>Solanaceae</taxon>
        <taxon>Solanoideae</taxon>
        <taxon>Solaneae</taxon>
        <taxon>Solanum</taxon>
    </lineage>
</organism>